<dbReference type="Gene3D" id="1.10.510.10">
    <property type="entry name" value="Transferase(Phosphotransferase) domain 1"/>
    <property type="match status" value="1"/>
</dbReference>
<dbReference type="FunFam" id="1.10.510.10:FF:001803">
    <property type="entry name" value="Predicted protein"/>
    <property type="match status" value="1"/>
</dbReference>
<dbReference type="GO" id="GO:0005524">
    <property type="term" value="F:ATP binding"/>
    <property type="evidence" value="ECO:0007669"/>
    <property type="project" value="UniProtKB-UniRule"/>
</dbReference>
<keyword evidence="4" id="KW-0808">Transferase</keyword>
<evidence type="ECO:0000256" key="4">
    <source>
        <dbReference type="ARBA" id="ARBA00022679"/>
    </source>
</evidence>
<keyword evidence="7 9" id="KW-0067">ATP-binding</keyword>
<dbReference type="Ensembl" id="ENSMSIT00000001190.1">
    <property type="protein sequence ID" value="ENSMSIP00000000914.1"/>
    <property type="gene ID" value="ENSMSIG00000000871.1"/>
</dbReference>
<dbReference type="InterPro" id="IPR000719">
    <property type="entry name" value="Prot_kinase_dom"/>
</dbReference>
<evidence type="ECO:0000256" key="9">
    <source>
        <dbReference type="PROSITE-ProRule" id="PRU10141"/>
    </source>
</evidence>
<dbReference type="SUPFAM" id="SSF56112">
    <property type="entry name" value="Protein kinase-like (PK-like)"/>
    <property type="match status" value="1"/>
</dbReference>
<feature type="region of interest" description="Disordered" evidence="10">
    <location>
        <begin position="804"/>
        <end position="834"/>
    </location>
</feature>
<dbReference type="PROSITE" id="PS50011">
    <property type="entry name" value="PROTEIN_KINASE_DOM"/>
    <property type="match status" value="1"/>
</dbReference>
<keyword evidence="5 9" id="KW-0547">Nucleotide-binding</keyword>
<evidence type="ECO:0000256" key="7">
    <source>
        <dbReference type="ARBA" id="ARBA00022840"/>
    </source>
</evidence>
<dbReference type="Pfam" id="PF19039">
    <property type="entry name" value="ASK_PH"/>
    <property type="match status" value="1"/>
</dbReference>
<protein>
    <submittedName>
        <fullName evidence="12">Mitogen-activated protein kinase kinase kinase 15</fullName>
    </submittedName>
</protein>
<dbReference type="Proteomes" id="UP000694415">
    <property type="component" value="Unplaced"/>
</dbReference>
<evidence type="ECO:0000313" key="13">
    <source>
        <dbReference type="Proteomes" id="UP000694415"/>
    </source>
</evidence>
<evidence type="ECO:0000256" key="1">
    <source>
        <dbReference type="ARBA" id="ARBA00001946"/>
    </source>
</evidence>
<feature type="domain" description="Protein kinase" evidence="11">
    <location>
        <begin position="452"/>
        <end position="782"/>
    </location>
</feature>
<keyword evidence="6" id="KW-0418">Kinase</keyword>
<dbReference type="InterPro" id="IPR017441">
    <property type="entry name" value="Protein_kinase_ATP_BS"/>
</dbReference>
<dbReference type="Pfam" id="PF20302">
    <property type="entry name" value="HisK-N-like"/>
    <property type="match status" value="1"/>
</dbReference>
<comment type="similarity">
    <text evidence="2">Belongs to the protein kinase superfamily. STE Ser/Thr protein kinase family. MAP kinase kinase kinase subfamily.</text>
</comment>
<evidence type="ECO:0000256" key="2">
    <source>
        <dbReference type="ARBA" id="ARBA00006529"/>
    </source>
</evidence>
<dbReference type="PANTHER" id="PTHR11584:SF363">
    <property type="entry name" value="MITOGEN-ACTIVATED PROTEIN KINASE KINASE KINASE 15"/>
    <property type="match status" value="1"/>
</dbReference>
<keyword evidence="13" id="KW-1185">Reference proteome</keyword>
<dbReference type="InterPro" id="IPR011009">
    <property type="entry name" value="Kinase-like_dom_sf"/>
</dbReference>
<proteinExistence type="inferred from homology"/>
<dbReference type="GO" id="GO:0033554">
    <property type="term" value="P:cellular response to stress"/>
    <property type="evidence" value="ECO:0007669"/>
    <property type="project" value="TreeGrafter"/>
</dbReference>
<accession>A0A8C6G5P9</accession>
<evidence type="ECO:0000256" key="5">
    <source>
        <dbReference type="ARBA" id="ARBA00022741"/>
    </source>
</evidence>
<dbReference type="InterPro" id="IPR013761">
    <property type="entry name" value="SAM/pointed_sf"/>
</dbReference>
<name>A0A8C6G5P9_MUSSI</name>
<dbReference type="GeneTree" id="ENSGT00940000159562"/>
<keyword evidence="8" id="KW-0460">Magnesium</keyword>
<comment type="cofactor">
    <cofactor evidence="1">
        <name>Mg(2+)</name>
        <dbReference type="ChEBI" id="CHEBI:18420"/>
    </cofactor>
</comment>
<sequence length="1201" mass="136193">MGGKALGLAKITCFSTGECQGQEAGVGGLGSRDGGGYRGLSGYTQITSALFQLLSLFISDVAIVDMSDISRQPSLFYHLGVRESFDMANNVILYYDTDADTALSLKVRNSASSGNYYFIPYTVTPCADYFCCESDAQRRASEYMQPNWDTILGPLCMPLVDRFTSLLKDIRVTSCAYYKETLLNDIRKAREKYQGDELAKELTRIKFRMDNIEVLTSDIIINLLLSYRDIQDYDAMVKLVETLKMLPTCDLADQHNIKFHYAFALNRRNSTGDREKALQVMLQVLQSCDHPAPDMFCLCGRIYKDIFLDSGCEEDASRDSAIEWYRKGFELQSSLYSGINLAVLLIVSGQQFETSMELRKIGVRLNSLLGRKGSLEKMNNYWDVGQFFTVSMLASDIGKAVQAAERLFKLKPPVWYLRSLVQNLLLIQRFKKPITEHSPRQERLNFWLDIIFEATNEVTNGLRFPVLVIEPTKVYQPSYVSINNEAEERTVSLWHVSPTEMKQIHEWNFTASSIKGISLSKFDERCCFLYVHDNSDDFQIYFSTEDQCNRFCSLVKEMLNNGVGSTVELEGEADGDTLEYEYDHDANGERVVLGKGSYGIVYAGRDLSNQVRIAIKEIPERDIRQVETAFNILHVVQPLVELTNAYTHITMGVNQRMPRFPPMLSHLIFKQYGAPKSLFIFFHIGTLQYMAPEIIDQGPRGYGAPADIWSLGCTIIEMATSRPPFHELGEPQAAMFKVGMFKIHPEIPEALSAEARAFILFCFEPDPQKRVTAADLLQEGFLRQVNKGKKNRIAFKPSEGVRSGTGTLALPSSGELVGSSSSEHGSISPDSDAQPDAFFEKVQVPKHQLSHLLSVPDESPALDDRSTALPPEERDPGLFLLRKDSERRAILYRILWEEQNQVASNLQECVVQSSEELLLSVSHIKQIIGILRDFIRSPEHRVMAATISKLKVVHYTNSSSINQIHLILFGFQDAVNRILRNHLIRPHWMFAMDNIIRRAVQAAVTILIPELQAHFEPASETEGVDKDTEVEGDYPLVDLLSQEVHVTPRGTRPGSVAIQEVQPHQQDPSLQLSKLRQETNRLWEHLVQKEREYQNLLRLILDQKTQELYHLQLQYKSNGGTENPPPPDGLGTDRELIDWLQLQGVDANTIEKIVEEDYTLSDILNDITKEDLRCLRLRGGVLCRLWHAVSQHRRQMQESSQ</sequence>
<evidence type="ECO:0000256" key="3">
    <source>
        <dbReference type="ARBA" id="ARBA00022527"/>
    </source>
</evidence>
<dbReference type="PANTHER" id="PTHR11584">
    <property type="entry name" value="SERINE/THREONINE PROTEIN KINASE"/>
    <property type="match status" value="1"/>
</dbReference>
<dbReference type="InterPro" id="IPR043969">
    <property type="entry name" value="MAP3K_PH"/>
</dbReference>
<dbReference type="Pfam" id="PF13281">
    <property type="entry name" value="MAP3K_TRAF_bd"/>
    <property type="match status" value="1"/>
</dbReference>
<dbReference type="Gene3D" id="3.30.200.20">
    <property type="entry name" value="Phosphorylase Kinase, domain 1"/>
    <property type="match status" value="1"/>
</dbReference>
<organism evidence="12 13">
    <name type="scientific">Mus spicilegus</name>
    <name type="common">Mound-building mouse</name>
    <dbReference type="NCBI Taxonomy" id="10103"/>
    <lineage>
        <taxon>Eukaryota</taxon>
        <taxon>Metazoa</taxon>
        <taxon>Chordata</taxon>
        <taxon>Craniata</taxon>
        <taxon>Vertebrata</taxon>
        <taxon>Euteleostomi</taxon>
        <taxon>Mammalia</taxon>
        <taxon>Eutheria</taxon>
        <taxon>Euarchontoglires</taxon>
        <taxon>Glires</taxon>
        <taxon>Rodentia</taxon>
        <taxon>Myomorpha</taxon>
        <taxon>Muroidea</taxon>
        <taxon>Muridae</taxon>
        <taxon>Murinae</taxon>
        <taxon>Mus</taxon>
        <taxon>Mus</taxon>
    </lineage>
</organism>
<evidence type="ECO:0000256" key="8">
    <source>
        <dbReference type="ARBA" id="ARBA00022842"/>
    </source>
</evidence>
<keyword evidence="3" id="KW-0723">Serine/threonine-protein kinase</keyword>
<dbReference type="SMART" id="SM00220">
    <property type="entry name" value="S_TKc"/>
    <property type="match status" value="1"/>
</dbReference>
<evidence type="ECO:0000256" key="10">
    <source>
        <dbReference type="SAM" id="MobiDB-lite"/>
    </source>
</evidence>
<dbReference type="InterPro" id="IPR046873">
    <property type="entry name" value="HisK-N-like"/>
</dbReference>
<reference evidence="12" key="1">
    <citation type="submission" date="2025-08" db="UniProtKB">
        <authorList>
            <consortium name="Ensembl"/>
        </authorList>
    </citation>
    <scope>IDENTIFICATION</scope>
</reference>
<dbReference type="InterPro" id="IPR025136">
    <property type="entry name" value="MAP3K_TRAF-bd"/>
</dbReference>
<feature type="compositionally biased region" description="Basic and acidic residues" evidence="10">
    <location>
        <begin position="862"/>
        <end position="875"/>
    </location>
</feature>
<reference evidence="12" key="2">
    <citation type="submission" date="2025-09" db="UniProtKB">
        <authorList>
            <consortium name="Ensembl"/>
        </authorList>
    </citation>
    <scope>IDENTIFICATION</scope>
</reference>
<feature type="compositionally biased region" description="Low complexity" evidence="10">
    <location>
        <begin position="810"/>
        <end position="832"/>
    </location>
</feature>
<dbReference type="PROSITE" id="PS00107">
    <property type="entry name" value="PROTEIN_KINASE_ATP"/>
    <property type="match status" value="1"/>
</dbReference>
<evidence type="ECO:0000259" key="11">
    <source>
        <dbReference type="PROSITE" id="PS50011"/>
    </source>
</evidence>
<dbReference type="Pfam" id="PF00069">
    <property type="entry name" value="Pkinase"/>
    <property type="match status" value="1"/>
</dbReference>
<evidence type="ECO:0000256" key="6">
    <source>
        <dbReference type="ARBA" id="ARBA00022777"/>
    </source>
</evidence>
<dbReference type="AlphaFoldDB" id="A0A8C6G5P9"/>
<feature type="region of interest" description="Disordered" evidence="10">
    <location>
        <begin position="853"/>
        <end position="875"/>
    </location>
</feature>
<evidence type="ECO:0000313" key="12">
    <source>
        <dbReference type="Ensembl" id="ENSMSIP00000000914.1"/>
    </source>
</evidence>
<feature type="binding site" evidence="9">
    <location>
        <position position="616"/>
    </location>
    <ligand>
        <name>ATP</name>
        <dbReference type="ChEBI" id="CHEBI:30616"/>
    </ligand>
</feature>
<dbReference type="SUPFAM" id="SSF47769">
    <property type="entry name" value="SAM/Pointed domain"/>
    <property type="match status" value="1"/>
</dbReference>
<dbReference type="GO" id="GO:0004709">
    <property type="term" value="F:MAP kinase kinase kinase activity"/>
    <property type="evidence" value="ECO:0007669"/>
    <property type="project" value="Ensembl"/>
</dbReference>